<keyword evidence="4" id="KW-0378">Hydrolase</keyword>
<dbReference type="OrthoDB" id="416344at2759"/>
<proteinExistence type="inferred from homology"/>
<dbReference type="InterPro" id="IPR001375">
    <property type="entry name" value="Peptidase_S9_cat"/>
</dbReference>
<dbReference type="InterPro" id="IPR011042">
    <property type="entry name" value="6-blade_b-propeller_TolB-like"/>
</dbReference>
<keyword evidence="2" id="KW-0645">Protease</keyword>
<reference evidence="9 10" key="1">
    <citation type="submission" date="2017-12" db="EMBL/GenBank/DDBJ databases">
        <title>Comparative genomics of Botrytis spp.</title>
        <authorList>
            <person name="Valero-Jimenez C.A."/>
            <person name="Tapia P."/>
            <person name="Veloso J."/>
            <person name="Silva-Moreno E."/>
            <person name="Staats M."/>
            <person name="Valdes J.H."/>
            <person name="Van Kan J.A.L."/>
        </authorList>
    </citation>
    <scope>NUCLEOTIDE SEQUENCE [LARGE SCALE GENOMIC DNA]</scope>
    <source>
        <strain evidence="9 10">MUCL435</strain>
    </source>
</reference>
<accession>A0A4S8QKH4</accession>
<evidence type="ECO:0000256" key="4">
    <source>
        <dbReference type="ARBA" id="ARBA00022801"/>
    </source>
</evidence>
<dbReference type="AlphaFoldDB" id="A0A4S8QKH4"/>
<evidence type="ECO:0000256" key="2">
    <source>
        <dbReference type="ARBA" id="ARBA00022670"/>
    </source>
</evidence>
<comment type="caution">
    <text evidence="9">The sequence shown here is derived from an EMBL/GenBank/DDBJ whole genome shotgun (WGS) entry which is preliminary data.</text>
</comment>
<dbReference type="PANTHER" id="PTHR42776:SF13">
    <property type="entry name" value="DIPEPTIDYL-PEPTIDASE 5"/>
    <property type="match status" value="1"/>
</dbReference>
<dbReference type="EMBL" id="PQXL01000836">
    <property type="protein sequence ID" value="THV43872.1"/>
    <property type="molecule type" value="Genomic_DNA"/>
</dbReference>
<dbReference type="SUPFAM" id="SSF82171">
    <property type="entry name" value="DPP6 N-terminal domain-like"/>
    <property type="match status" value="1"/>
</dbReference>
<evidence type="ECO:0000256" key="6">
    <source>
        <dbReference type="ARBA" id="ARBA00032829"/>
    </source>
</evidence>
<dbReference type="Gene3D" id="3.40.50.1820">
    <property type="entry name" value="alpha/beta hydrolase"/>
    <property type="match status" value="1"/>
</dbReference>
<protein>
    <recommendedName>
        <fullName evidence="6">Dipeptidyl-peptidase V</fullName>
    </recommendedName>
</protein>
<comment type="similarity">
    <text evidence="1">Belongs to the peptidase S9C family.</text>
</comment>
<name>A0A4S8QKH4_9HELO</name>
<feature type="signal peptide" evidence="7">
    <location>
        <begin position="1"/>
        <end position="22"/>
    </location>
</feature>
<evidence type="ECO:0000256" key="1">
    <source>
        <dbReference type="ARBA" id="ARBA00010040"/>
    </source>
</evidence>
<dbReference type="Proteomes" id="UP000308671">
    <property type="component" value="Unassembled WGS sequence"/>
</dbReference>
<keyword evidence="5" id="KW-0720">Serine protease</keyword>
<gene>
    <name evidence="9" type="ORF">BGAL_0841g00010</name>
</gene>
<evidence type="ECO:0000313" key="10">
    <source>
        <dbReference type="Proteomes" id="UP000308671"/>
    </source>
</evidence>
<feature type="domain" description="Peptidase S9 prolyl oligopeptidase catalytic" evidence="8">
    <location>
        <begin position="501"/>
        <end position="710"/>
    </location>
</feature>
<feature type="chain" id="PRO_5020925062" description="Dipeptidyl-peptidase V" evidence="7">
    <location>
        <begin position="23"/>
        <end position="728"/>
    </location>
</feature>
<dbReference type="FunFam" id="3.40.50.1820:FF:000028">
    <property type="entry name" value="S9 family peptidase"/>
    <property type="match status" value="1"/>
</dbReference>
<evidence type="ECO:0000256" key="5">
    <source>
        <dbReference type="ARBA" id="ARBA00022825"/>
    </source>
</evidence>
<evidence type="ECO:0000256" key="3">
    <source>
        <dbReference type="ARBA" id="ARBA00022729"/>
    </source>
</evidence>
<dbReference type="InterPro" id="IPR029058">
    <property type="entry name" value="AB_hydrolase_fold"/>
</dbReference>
<dbReference type="GO" id="GO:0006508">
    <property type="term" value="P:proteolysis"/>
    <property type="evidence" value="ECO:0007669"/>
    <property type="project" value="UniProtKB-KW"/>
</dbReference>
<organism evidence="9 10">
    <name type="scientific">Botrytis galanthina</name>
    <dbReference type="NCBI Taxonomy" id="278940"/>
    <lineage>
        <taxon>Eukaryota</taxon>
        <taxon>Fungi</taxon>
        <taxon>Dikarya</taxon>
        <taxon>Ascomycota</taxon>
        <taxon>Pezizomycotina</taxon>
        <taxon>Leotiomycetes</taxon>
        <taxon>Helotiales</taxon>
        <taxon>Sclerotiniaceae</taxon>
        <taxon>Botrytis</taxon>
    </lineage>
</organism>
<dbReference type="Pfam" id="PF00326">
    <property type="entry name" value="Peptidase_S9"/>
    <property type="match status" value="1"/>
</dbReference>
<evidence type="ECO:0000259" key="8">
    <source>
        <dbReference type="Pfam" id="PF00326"/>
    </source>
</evidence>
<evidence type="ECO:0000256" key="7">
    <source>
        <dbReference type="SAM" id="SignalP"/>
    </source>
</evidence>
<keyword evidence="3 7" id="KW-0732">Signal</keyword>
<dbReference type="GO" id="GO:0004252">
    <property type="term" value="F:serine-type endopeptidase activity"/>
    <property type="evidence" value="ECO:0007669"/>
    <property type="project" value="TreeGrafter"/>
</dbReference>
<dbReference type="PANTHER" id="PTHR42776">
    <property type="entry name" value="SERINE PEPTIDASE S9 FAMILY MEMBER"/>
    <property type="match status" value="1"/>
</dbReference>
<keyword evidence="10" id="KW-1185">Reference proteome</keyword>
<dbReference type="SUPFAM" id="SSF53474">
    <property type="entry name" value="alpha/beta-Hydrolases"/>
    <property type="match status" value="1"/>
</dbReference>
<evidence type="ECO:0000313" key="9">
    <source>
        <dbReference type="EMBL" id="THV43872.1"/>
    </source>
</evidence>
<dbReference type="Gene3D" id="2.120.10.30">
    <property type="entry name" value="TolB, C-terminal domain"/>
    <property type="match status" value="1"/>
</dbReference>
<sequence length="728" mass="79769">MLLKMRTSLSFVSLLATALVHAAYSNQTSQYTPQAMLSLPRRGTAIPNKDGTLALYTVATYSFEERQYANELRVLQLQNGTSRLFSNSSAISNANWLGDGDKIIWLESEDDGSTTFFVGDVSAPETKPTSVGSVPGPITNLKLVNISNGTLGLAFTGQVSSDGSLYNPNLATTPYTSGRTYDALLVRHWDVYLTPERNSIWYTSLSKGLNAYYTLSTPVNALKGSGLESPPSSFDIGSQGLAFVAKDPTLNQANTTKSDVYYIPLTTFQETAPKIHLISTPGLQGASNSPVFSPSGSSLAFLRMKDISYESDKNRVLVVPNVSSLNSTATEFYNSTDGNGSWDSSPSLLFYSQDGATLYAVAEDLARDKLFSFPSDPTQATDLPSTIVGQGTTLDVRHQGANKILVSVTGFFDNSVFFSIDPHVLANSNGSSGVAVASSNLNSLSAYGLSLTKISEFYYQGDGDYLIHAWIIRPSFFVEGQTYPLLFYIHGGPQSATNDEWSTQWNLGVFAEQGYIVVAFNPTGSTGFGQRFTDSVQNQWGGRPYNDLVKGWEYIEANLTYIDTDRAVAVGAGFGGYMVNWIQGQALGRVFKALFTDNGCFNTVALYSTDELWFIQHDFNGTLWNNYENYERWNPAAKTSAWNTSHLIAHNDLNYRLPIAEGLSAFNILQDKGIKSKFLNFPDEDAWVTNPENSLIWYETVLNFLNEQVGLPAYSSSEDAAYKATLMN</sequence>